<evidence type="ECO:0000256" key="6">
    <source>
        <dbReference type="SAM" id="Phobius"/>
    </source>
</evidence>
<feature type="transmembrane region" description="Helical" evidence="6">
    <location>
        <begin position="12"/>
        <end position="31"/>
    </location>
</feature>
<sequence length="418" mass="46658">MTPIYRATSFSILIFSLILVNAILLGVEIDLSSSLGEADIPPWLGMLNAFIVCVFVLEIVLKFIAYGCRGFWRGPQAWWNIFDFIIVAISAIETALDIWARSLASSVWGSDAFSVVRTMRLARALRGMRFLRVFRYFSALRVLVLSIVSTINSLLWTMVLLFVIFYSFGVILTQLVLDYCRFLAVQASGGNVNAVPDCPAELQRYWSSIGRSMLTLFYAITNGVAWAETLRPLEDVSFLAVIFVIFYIIISVFTLLNVVTGVFVNTAIERASADKDIAALKAFQKRKEQMHILQQAFEALDHRQTNKLEIQDIQEAMGLDSVGTFLESLDISTDDIKMLFTLIDADNSGTIDLEEFVSGCMQLHGPAKSLQLAKMSYENKLTRDAVNTVKADLRTLVSKLEQRPSGPSGPSALIREPL</sequence>
<feature type="transmembrane region" description="Helical" evidence="6">
    <location>
        <begin position="239"/>
        <end position="264"/>
    </location>
</feature>
<evidence type="ECO:0000313" key="8">
    <source>
        <dbReference type="EMBL" id="CAE7460330.1"/>
    </source>
</evidence>
<keyword evidence="4 6" id="KW-1133">Transmembrane helix</keyword>
<evidence type="ECO:0000256" key="2">
    <source>
        <dbReference type="ARBA" id="ARBA00022692"/>
    </source>
</evidence>
<dbReference type="InterPro" id="IPR002048">
    <property type="entry name" value="EF_hand_dom"/>
</dbReference>
<dbReference type="SMART" id="SM00054">
    <property type="entry name" value="EFh"/>
    <property type="match status" value="1"/>
</dbReference>
<evidence type="ECO:0000259" key="7">
    <source>
        <dbReference type="PROSITE" id="PS50222"/>
    </source>
</evidence>
<comment type="subcellular location">
    <subcellularLocation>
        <location evidence="1">Membrane</location>
        <topology evidence="1">Multi-pass membrane protein</topology>
    </subcellularLocation>
</comment>
<feature type="transmembrane region" description="Helical" evidence="6">
    <location>
        <begin position="154"/>
        <end position="177"/>
    </location>
</feature>
<dbReference type="GO" id="GO:0001518">
    <property type="term" value="C:voltage-gated sodium channel complex"/>
    <property type="evidence" value="ECO:0007669"/>
    <property type="project" value="TreeGrafter"/>
</dbReference>
<evidence type="ECO:0000256" key="4">
    <source>
        <dbReference type="ARBA" id="ARBA00022989"/>
    </source>
</evidence>
<evidence type="ECO:0000313" key="9">
    <source>
        <dbReference type="Proteomes" id="UP000604046"/>
    </source>
</evidence>
<keyword evidence="3" id="KW-0106">Calcium</keyword>
<feature type="transmembrane region" description="Helical" evidence="6">
    <location>
        <begin position="209"/>
        <end position="227"/>
    </location>
</feature>
<feature type="transmembrane region" description="Helical" evidence="6">
    <location>
        <begin position="43"/>
        <end position="65"/>
    </location>
</feature>
<dbReference type="Gene3D" id="1.10.238.10">
    <property type="entry name" value="EF-hand"/>
    <property type="match status" value="1"/>
</dbReference>
<dbReference type="InterPro" id="IPR043203">
    <property type="entry name" value="VGCC_Ca_Na"/>
</dbReference>
<dbReference type="InterPro" id="IPR027359">
    <property type="entry name" value="Volt_channel_dom_sf"/>
</dbReference>
<dbReference type="OrthoDB" id="416585at2759"/>
<reference evidence="8" key="1">
    <citation type="submission" date="2021-02" db="EMBL/GenBank/DDBJ databases">
        <authorList>
            <person name="Dougan E. K."/>
            <person name="Rhodes N."/>
            <person name="Thang M."/>
            <person name="Chan C."/>
        </authorList>
    </citation>
    <scope>NUCLEOTIDE SEQUENCE</scope>
</reference>
<dbReference type="Pfam" id="PF13499">
    <property type="entry name" value="EF-hand_7"/>
    <property type="match status" value="1"/>
</dbReference>
<keyword evidence="9" id="KW-1185">Reference proteome</keyword>
<gene>
    <name evidence="8" type="ORF">SNAT2548_LOCUS25546</name>
</gene>
<dbReference type="Pfam" id="PF00520">
    <property type="entry name" value="Ion_trans"/>
    <property type="match status" value="1"/>
</dbReference>
<dbReference type="PANTHER" id="PTHR10037:SF62">
    <property type="entry name" value="SODIUM CHANNEL PROTEIN 60E"/>
    <property type="match status" value="1"/>
</dbReference>
<dbReference type="GO" id="GO:0005509">
    <property type="term" value="F:calcium ion binding"/>
    <property type="evidence" value="ECO:0007669"/>
    <property type="project" value="InterPro"/>
</dbReference>
<dbReference type="InterPro" id="IPR005821">
    <property type="entry name" value="Ion_trans_dom"/>
</dbReference>
<dbReference type="EMBL" id="CAJNDS010002399">
    <property type="protein sequence ID" value="CAE7460330.1"/>
    <property type="molecule type" value="Genomic_DNA"/>
</dbReference>
<accession>A0A812RYD0</accession>
<dbReference type="SUPFAM" id="SSF47473">
    <property type="entry name" value="EF-hand"/>
    <property type="match status" value="1"/>
</dbReference>
<dbReference type="AlphaFoldDB" id="A0A812RYD0"/>
<feature type="domain" description="EF-hand" evidence="7">
    <location>
        <begin position="331"/>
        <end position="366"/>
    </location>
</feature>
<organism evidence="8 9">
    <name type="scientific">Symbiodinium natans</name>
    <dbReference type="NCBI Taxonomy" id="878477"/>
    <lineage>
        <taxon>Eukaryota</taxon>
        <taxon>Sar</taxon>
        <taxon>Alveolata</taxon>
        <taxon>Dinophyceae</taxon>
        <taxon>Suessiales</taxon>
        <taxon>Symbiodiniaceae</taxon>
        <taxon>Symbiodinium</taxon>
    </lineage>
</organism>
<protein>
    <recommendedName>
        <fullName evidence="7">EF-hand domain-containing protein</fullName>
    </recommendedName>
</protein>
<dbReference type="PANTHER" id="PTHR10037">
    <property type="entry name" value="VOLTAGE-GATED CATION CHANNEL CALCIUM AND SODIUM"/>
    <property type="match status" value="1"/>
</dbReference>
<evidence type="ECO:0000256" key="1">
    <source>
        <dbReference type="ARBA" id="ARBA00004141"/>
    </source>
</evidence>
<dbReference type="PROSITE" id="PS00018">
    <property type="entry name" value="EF_HAND_1"/>
    <property type="match status" value="1"/>
</dbReference>
<dbReference type="SUPFAM" id="SSF81324">
    <property type="entry name" value="Voltage-gated potassium channels"/>
    <property type="match status" value="1"/>
</dbReference>
<dbReference type="Gene3D" id="1.10.287.70">
    <property type="match status" value="1"/>
</dbReference>
<evidence type="ECO:0000256" key="5">
    <source>
        <dbReference type="ARBA" id="ARBA00023136"/>
    </source>
</evidence>
<dbReference type="GO" id="GO:0005248">
    <property type="term" value="F:voltage-gated sodium channel activity"/>
    <property type="evidence" value="ECO:0007669"/>
    <property type="project" value="TreeGrafter"/>
</dbReference>
<dbReference type="PROSITE" id="PS50222">
    <property type="entry name" value="EF_HAND_2"/>
    <property type="match status" value="1"/>
</dbReference>
<comment type="caution">
    <text evidence="8">The sequence shown here is derived from an EMBL/GenBank/DDBJ whole genome shotgun (WGS) entry which is preliminary data.</text>
</comment>
<dbReference type="InterPro" id="IPR011992">
    <property type="entry name" value="EF-hand-dom_pair"/>
</dbReference>
<name>A0A812RYD0_9DINO</name>
<keyword evidence="5 6" id="KW-0472">Membrane</keyword>
<feature type="transmembrane region" description="Helical" evidence="6">
    <location>
        <begin position="77"/>
        <end position="96"/>
    </location>
</feature>
<keyword evidence="2 6" id="KW-0812">Transmembrane</keyword>
<proteinExistence type="predicted"/>
<dbReference type="Proteomes" id="UP000604046">
    <property type="component" value="Unassembled WGS sequence"/>
</dbReference>
<evidence type="ECO:0000256" key="3">
    <source>
        <dbReference type="ARBA" id="ARBA00022837"/>
    </source>
</evidence>
<dbReference type="InterPro" id="IPR018247">
    <property type="entry name" value="EF_Hand_1_Ca_BS"/>
</dbReference>
<dbReference type="Gene3D" id="1.20.120.350">
    <property type="entry name" value="Voltage-gated potassium channels. Chain C"/>
    <property type="match status" value="1"/>
</dbReference>